<dbReference type="Pfam" id="PF00226">
    <property type="entry name" value="DnaJ"/>
    <property type="match status" value="1"/>
</dbReference>
<evidence type="ECO:0000259" key="3">
    <source>
        <dbReference type="PROSITE" id="PS50076"/>
    </source>
</evidence>
<organism evidence="4 5">
    <name type="scientific">Flammeovirga kamogawensis</name>
    <dbReference type="NCBI Taxonomy" id="373891"/>
    <lineage>
        <taxon>Bacteria</taxon>
        <taxon>Pseudomonadati</taxon>
        <taxon>Bacteroidota</taxon>
        <taxon>Cytophagia</taxon>
        <taxon>Cytophagales</taxon>
        <taxon>Flammeovirgaceae</taxon>
        <taxon>Flammeovirga</taxon>
    </lineage>
</organism>
<feature type="domain" description="J" evidence="3">
    <location>
        <begin position="3"/>
        <end position="68"/>
    </location>
</feature>
<dbReference type="RefSeq" id="WP_144072426.1">
    <property type="nucleotide sequence ID" value="NZ_CP076128.1"/>
</dbReference>
<reference evidence="4 5" key="1">
    <citation type="submission" date="2021-05" db="EMBL/GenBank/DDBJ databases">
        <title>Comparative genomic studies on the polysaccharide-degrading batcterial strains of the Flammeovirga genus.</title>
        <authorList>
            <person name="Zewei F."/>
            <person name="Zheng Z."/>
            <person name="Yu L."/>
            <person name="Ruyue G."/>
            <person name="Yanhong M."/>
            <person name="Yuanyuan C."/>
            <person name="Jingyan G."/>
            <person name="Wenjun H."/>
        </authorList>
    </citation>
    <scope>NUCLEOTIDE SEQUENCE [LARGE SCALE GENOMIC DNA]</scope>
    <source>
        <strain evidence="4 5">YS10</strain>
    </source>
</reference>
<protein>
    <submittedName>
        <fullName evidence="4">DnaJ domain-containing protein</fullName>
    </submittedName>
</protein>
<dbReference type="SUPFAM" id="SSF48452">
    <property type="entry name" value="TPR-like"/>
    <property type="match status" value="1"/>
</dbReference>
<dbReference type="InterPro" id="IPR001623">
    <property type="entry name" value="DnaJ_domain"/>
</dbReference>
<dbReference type="InterPro" id="IPR018253">
    <property type="entry name" value="DnaJ_domain_CS"/>
</dbReference>
<keyword evidence="1" id="KW-0143">Chaperone</keyword>
<sequence length="394" mass="46132">MFSYYEILEINTTATPSEIKKAYKVMAKKYHPDKNKNNLKSEEYFKLISTAYQNLSDPYQRLMYDEWLKYTRLEEEQEEENFKKKSEALINYKPAYSQADKEKEDKEVIMWGLGTTAVLIGVVFLFIVTHNYFENKEEQRRISSEKQEINKVLYLSDNGNYGKALIKADSLHYKLTYFSDRSNEIYDSLLSEIEEYSLFLFEEGEYEKVIQVVGDVQHELKEKTPVEMLWQLAIAQFNKGNYKGAEVTFNYLIQKNKYDLSIYPAFSEVYASGFNDSERAIEVLTKGVDVTVEYYKDFYGDAYALVLEGNEIPYTHLAIYFLRARLHMERGEYEHVIRDCKWSLRLKPNDPKLNYLLGLAFKGKGENNAACVAMRKATNLGHLQATNWLSENCQ</sequence>
<evidence type="ECO:0000313" key="5">
    <source>
        <dbReference type="Proteomes" id="UP000682802"/>
    </source>
</evidence>
<keyword evidence="2" id="KW-1133">Transmembrane helix</keyword>
<keyword evidence="2" id="KW-0812">Transmembrane</keyword>
<dbReference type="Proteomes" id="UP000682802">
    <property type="component" value="Chromosome 1"/>
</dbReference>
<dbReference type="SMART" id="SM00028">
    <property type="entry name" value="TPR"/>
    <property type="match status" value="2"/>
</dbReference>
<evidence type="ECO:0000313" key="4">
    <source>
        <dbReference type="EMBL" id="QWG08512.1"/>
    </source>
</evidence>
<dbReference type="Gene3D" id="1.10.287.110">
    <property type="entry name" value="DnaJ domain"/>
    <property type="match status" value="1"/>
</dbReference>
<dbReference type="SMART" id="SM00271">
    <property type="entry name" value="DnaJ"/>
    <property type="match status" value="1"/>
</dbReference>
<evidence type="ECO:0000256" key="1">
    <source>
        <dbReference type="ARBA" id="ARBA00023186"/>
    </source>
</evidence>
<dbReference type="SUPFAM" id="SSF46565">
    <property type="entry name" value="Chaperone J-domain"/>
    <property type="match status" value="1"/>
</dbReference>
<dbReference type="PROSITE" id="PS00636">
    <property type="entry name" value="DNAJ_1"/>
    <property type="match status" value="1"/>
</dbReference>
<dbReference type="Gene3D" id="1.25.40.10">
    <property type="entry name" value="Tetratricopeptide repeat domain"/>
    <property type="match status" value="1"/>
</dbReference>
<dbReference type="PROSITE" id="PS50076">
    <property type="entry name" value="DNAJ_2"/>
    <property type="match status" value="1"/>
</dbReference>
<dbReference type="EMBL" id="CP076128">
    <property type="protein sequence ID" value="QWG08512.1"/>
    <property type="molecule type" value="Genomic_DNA"/>
</dbReference>
<dbReference type="InterPro" id="IPR011990">
    <property type="entry name" value="TPR-like_helical_dom_sf"/>
</dbReference>
<name>A0ABX8GZI1_9BACT</name>
<dbReference type="CDD" id="cd06257">
    <property type="entry name" value="DnaJ"/>
    <property type="match status" value="1"/>
</dbReference>
<dbReference type="InterPro" id="IPR019734">
    <property type="entry name" value="TPR_rpt"/>
</dbReference>
<proteinExistence type="predicted"/>
<dbReference type="PANTHER" id="PTHR44360:SF1">
    <property type="entry name" value="DNAJ HOMOLOG SUBFAMILY B MEMBER 9"/>
    <property type="match status" value="1"/>
</dbReference>
<dbReference type="InterPro" id="IPR051948">
    <property type="entry name" value="Hsp70_co-chaperone_J-domain"/>
</dbReference>
<dbReference type="PANTHER" id="PTHR44360">
    <property type="entry name" value="DNAJ HOMOLOG SUBFAMILY B MEMBER 9"/>
    <property type="match status" value="1"/>
</dbReference>
<keyword evidence="2" id="KW-0472">Membrane</keyword>
<keyword evidence="5" id="KW-1185">Reference proteome</keyword>
<accession>A0ABX8GZI1</accession>
<dbReference type="InterPro" id="IPR036869">
    <property type="entry name" value="J_dom_sf"/>
</dbReference>
<gene>
    <name evidence="4" type="ORF">KM029_06130</name>
</gene>
<feature type="transmembrane region" description="Helical" evidence="2">
    <location>
        <begin position="108"/>
        <end position="133"/>
    </location>
</feature>
<dbReference type="PRINTS" id="PR00625">
    <property type="entry name" value="JDOMAIN"/>
</dbReference>
<evidence type="ECO:0000256" key="2">
    <source>
        <dbReference type="SAM" id="Phobius"/>
    </source>
</evidence>